<feature type="domain" description="NADPH-dependent FMN reductase-like" evidence="1">
    <location>
        <begin position="10"/>
        <end position="182"/>
    </location>
</feature>
<accession>A0A1E7EUF5</accession>
<evidence type="ECO:0000313" key="3">
    <source>
        <dbReference type="Proteomes" id="UP000095751"/>
    </source>
</evidence>
<dbReference type="Gene3D" id="3.40.50.360">
    <property type="match status" value="1"/>
</dbReference>
<dbReference type="InterPro" id="IPR029039">
    <property type="entry name" value="Flavoprotein-like_sf"/>
</dbReference>
<reference evidence="2 3" key="1">
    <citation type="submission" date="2016-09" db="EMBL/GenBank/DDBJ databases">
        <title>Extensive genetic diversity and differential bi-allelic expression allows diatom success in the polar Southern Ocean.</title>
        <authorList>
            <consortium name="DOE Joint Genome Institute"/>
            <person name="Mock T."/>
            <person name="Otillar R.P."/>
            <person name="Strauss J."/>
            <person name="Dupont C."/>
            <person name="Frickenhaus S."/>
            <person name="Maumus F."/>
            <person name="Mcmullan M."/>
            <person name="Sanges R."/>
            <person name="Schmutz J."/>
            <person name="Toseland A."/>
            <person name="Valas R."/>
            <person name="Veluchamy A."/>
            <person name="Ward B.J."/>
            <person name="Allen A."/>
            <person name="Barry K."/>
            <person name="Falciatore A."/>
            <person name="Ferrante M."/>
            <person name="Fortunato A.E."/>
            <person name="Gloeckner G."/>
            <person name="Gruber A."/>
            <person name="Hipkin R."/>
            <person name="Janech M."/>
            <person name="Kroth P."/>
            <person name="Leese F."/>
            <person name="Lindquist E."/>
            <person name="Lyon B.R."/>
            <person name="Martin J."/>
            <person name="Mayer C."/>
            <person name="Parker M."/>
            <person name="Quesneville H."/>
            <person name="Raymond J."/>
            <person name="Uhlig C."/>
            <person name="Valentin K.U."/>
            <person name="Worden A.Z."/>
            <person name="Armbrust E.V."/>
            <person name="Bowler C."/>
            <person name="Green B."/>
            <person name="Moulton V."/>
            <person name="Van Oosterhout C."/>
            <person name="Grigoriev I."/>
        </authorList>
    </citation>
    <scope>NUCLEOTIDE SEQUENCE [LARGE SCALE GENOMIC DNA]</scope>
    <source>
        <strain evidence="2 3">CCMP1102</strain>
    </source>
</reference>
<evidence type="ECO:0000313" key="2">
    <source>
        <dbReference type="EMBL" id="OEU09668.1"/>
    </source>
</evidence>
<dbReference type="InterPro" id="IPR050712">
    <property type="entry name" value="NAD(P)H-dep_reductase"/>
</dbReference>
<protein>
    <submittedName>
        <fullName evidence="2">Flavo protein</fullName>
    </submittedName>
</protein>
<dbReference type="OrthoDB" id="68575at2759"/>
<dbReference type="InterPro" id="IPR005025">
    <property type="entry name" value="FMN_Rdtase-like_dom"/>
</dbReference>
<organism evidence="2 3">
    <name type="scientific">Fragilariopsis cylindrus CCMP1102</name>
    <dbReference type="NCBI Taxonomy" id="635003"/>
    <lineage>
        <taxon>Eukaryota</taxon>
        <taxon>Sar</taxon>
        <taxon>Stramenopiles</taxon>
        <taxon>Ochrophyta</taxon>
        <taxon>Bacillariophyta</taxon>
        <taxon>Bacillariophyceae</taxon>
        <taxon>Bacillariophycidae</taxon>
        <taxon>Bacillariales</taxon>
        <taxon>Bacillariaceae</taxon>
        <taxon>Fragilariopsis</taxon>
    </lineage>
</organism>
<dbReference type="Pfam" id="PF03358">
    <property type="entry name" value="FMN_red"/>
    <property type="match status" value="1"/>
</dbReference>
<evidence type="ECO:0000259" key="1">
    <source>
        <dbReference type="Pfam" id="PF03358"/>
    </source>
</evidence>
<keyword evidence="3" id="KW-1185">Reference proteome</keyword>
<dbReference type="PANTHER" id="PTHR30543">
    <property type="entry name" value="CHROMATE REDUCTASE"/>
    <property type="match status" value="1"/>
</dbReference>
<dbReference type="BioCyc" id="MetaCyc:MONOMER-21195"/>
<gene>
    <name evidence="2" type="ORF">FRACYDRAFT_173405</name>
</gene>
<dbReference type="GO" id="GO:0010181">
    <property type="term" value="F:FMN binding"/>
    <property type="evidence" value="ECO:0007669"/>
    <property type="project" value="TreeGrafter"/>
</dbReference>
<dbReference type="SUPFAM" id="SSF52218">
    <property type="entry name" value="Flavoproteins"/>
    <property type="match status" value="1"/>
</dbReference>
<sequence length="234" mass="25271">MSSKNVVLKTVVFMGSARDITPPWGGGSRLGDGILNWVKHKISNRSSKLGCVCNTDDVEIEITHDITVFDPLVVFGKDGALAESGAEMKTPHFFFKDGEAPPKMNEMAATIRAADCYVIVTPEYNHSLPPALSSMMGHFGGSGYAYKPSAIITYSPSPYGGSRGAVALRPFLSELGCLPVSKLACFSAVGDIFNDDGSVKDESNRQLKQLDDLLDQLEWLTIACMNQKKAYGIP</sequence>
<dbReference type="KEGG" id="fcy:FRACYDRAFT_173405"/>
<proteinExistence type="predicted"/>
<dbReference type="Proteomes" id="UP000095751">
    <property type="component" value="Unassembled WGS sequence"/>
</dbReference>
<dbReference type="InParanoid" id="A0A1E7EUF5"/>
<dbReference type="GO" id="GO:0005829">
    <property type="term" value="C:cytosol"/>
    <property type="evidence" value="ECO:0007669"/>
    <property type="project" value="TreeGrafter"/>
</dbReference>
<dbReference type="PANTHER" id="PTHR30543:SF21">
    <property type="entry name" value="NAD(P)H-DEPENDENT FMN REDUCTASE LOT6"/>
    <property type="match status" value="1"/>
</dbReference>
<dbReference type="AlphaFoldDB" id="A0A1E7EUF5"/>
<dbReference type="GO" id="GO:0016491">
    <property type="term" value="F:oxidoreductase activity"/>
    <property type="evidence" value="ECO:0007669"/>
    <property type="project" value="InterPro"/>
</dbReference>
<dbReference type="EMBL" id="KV784374">
    <property type="protein sequence ID" value="OEU09668.1"/>
    <property type="molecule type" value="Genomic_DNA"/>
</dbReference>
<name>A0A1E7EUF5_9STRA</name>